<reference evidence="2" key="1">
    <citation type="submission" date="2023-12" db="EMBL/GenBank/DDBJ databases">
        <authorList>
            <person name="Brown T."/>
        </authorList>
    </citation>
    <scope>NUCLEOTIDE SEQUENCE</scope>
</reference>
<name>A0ABN9ZNF8_PIPNA</name>
<feature type="region of interest" description="Disordered" evidence="1">
    <location>
        <begin position="42"/>
        <end position="70"/>
    </location>
</feature>
<dbReference type="Proteomes" id="UP001314169">
    <property type="component" value="Chromosome 18"/>
</dbReference>
<keyword evidence="3" id="KW-1185">Reference proteome</keyword>
<gene>
    <name evidence="2" type="ORF">MPIPNATIZW_LOCUS8106</name>
</gene>
<feature type="region of interest" description="Disordered" evidence="1">
    <location>
        <begin position="105"/>
        <end position="134"/>
    </location>
</feature>
<evidence type="ECO:0000256" key="1">
    <source>
        <dbReference type="SAM" id="MobiDB-lite"/>
    </source>
</evidence>
<organism evidence="2 3">
    <name type="scientific">Pipistrellus nathusii</name>
    <name type="common">Nathusius' pipistrelle</name>
    <dbReference type="NCBI Taxonomy" id="59473"/>
    <lineage>
        <taxon>Eukaryota</taxon>
        <taxon>Metazoa</taxon>
        <taxon>Chordata</taxon>
        <taxon>Craniata</taxon>
        <taxon>Vertebrata</taxon>
        <taxon>Euteleostomi</taxon>
        <taxon>Mammalia</taxon>
        <taxon>Eutheria</taxon>
        <taxon>Laurasiatheria</taxon>
        <taxon>Chiroptera</taxon>
        <taxon>Yangochiroptera</taxon>
        <taxon>Vespertilionidae</taxon>
        <taxon>Pipistrellus</taxon>
    </lineage>
</organism>
<sequence>MCSSHGFCLSVSPPSWIHPVPPLRSALRSGWPALCGRLAGSRHSEPQTLSSVAGFREQQGQGAGRRKGRLGKVVQRALQAAAAQADTHTCTRSVPMAFSHHLLTKENQHSKEPRGDLGLPRAGPGVHPQLAQPRRPGRGLLCPPGCTPAFLVVASHDPVRFRECQAPGPRAIGTFGWVCGVTRLASQLPLPSRRGRSPRHLPFGKRPGSYPCPAREPTPPCAVLVGGLSEEAC</sequence>
<evidence type="ECO:0000313" key="3">
    <source>
        <dbReference type="Proteomes" id="UP001314169"/>
    </source>
</evidence>
<feature type="compositionally biased region" description="Basic and acidic residues" evidence="1">
    <location>
        <begin position="105"/>
        <end position="115"/>
    </location>
</feature>
<proteinExistence type="predicted"/>
<protein>
    <submittedName>
        <fullName evidence="2">Uncharacterized protein</fullName>
    </submittedName>
</protein>
<dbReference type="EMBL" id="OY882875">
    <property type="protein sequence ID" value="CAK6439800.1"/>
    <property type="molecule type" value="Genomic_DNA"/>
</dbReference>
<accession>A0ABN9ZNF8</accession>
<evidence type="ECO:0000313" key="2">
    <source>
        <dbReference type="EMBL" id="CAK6439800.1"/>
    </source>
</evidence>